<keyword evidence="2" id="KW-0238">DNA-binding</keyword>
<dbReference type="CDD" id="cd00090">
    <property type="entry name" value="HTH_ARSR"/>
    <property type="match status" value="1"/>
</dbReference>
<dbReference type="SUPFAM" id="SSF46785">
    <property type="entry name" value="Winged helix' DNA-binding domain"/>
    <property type="match status" value="1"/>
</dbReference>
<protein>
    <submittedName>
        <fullName evidence="5">Lrp/AsnC family transcriptional regulator</fullName>
    </submittedName>
</protein>
<dbReference type="InterPro" id="IPR000485">
    <property type="entry name" value="AsnC-type_HTH_dom"/>
</dbReference>
<evidence type="ECO:0000256" key="1">
    <source>
        <dbReference type="ARBA" id="ARBA00023015"/>
    </source>
</evidence>
<dbReference type="EMBL" id="CP035281">
    <property type="protein sequence ID" value="QAT42993.1"/>
    <property type="molecule type" value="Genomic_DNA"/>
</dbReference>
<dbReference type="PANTHER" id="PTHR30154">
    <property type="entry name" value="LEUCINE-RESPONSIVE REGULATORY PROTEIN"/>
    <property type="match status" value="1"/>
</dbReference>
<proteinExistence type="predicted"/>
<dbReference type="SUPFAM" id="SSF54909">
    <property type="entry name" value="Dimeric alpha+beta barrel"/>
    <property type="match status" value="1"/>
</dbReference>
<dbReference type="GO" id="GO:0043565">
    <property type="term" value="F:sequence-specific DNA binding"/>
    <property type="evidence" value="ECO:0007669"/>
    <property type="project" value="InterPro"/>
</dbReference>
<dbReference type="AlphaFoldDB" id="A0A410PVN4"/>
<dbReference type="PRINTS" id="PR00033">
    <property type="entry name" value="HTHASNC"/>
</dbReference>
<evidence type="ECO:0000259" key="4">
    <source>
        <dbReference type="PROSITE" id="PS50956"/>
    </source>
</evidence>
<keyword evidence="3" id="KW-0804">Transcription</keyword>
<dbReference type="KEGG" id="amij:EQM06_06950"/>
<feature type="domain" description="HTH asnC-type" evidence="4">
    <location>
        <begin position="16"/>
        <end position="77"/>
    </location>
</feature>
<keyword evidence="1" id="KW-0805">Transcription regulation</keyword>
<dbReference type="InterPro" id="IPR019888">
    <property type="entry name" value="Tscrpt_reg_AsnC-like"/>
</dbReference>
<dbReference type="InterPro" id="IPR019887">
    <property type="entry name" value="Tscrpt_reg_AsnC/Lrp_C"/>
</dbReference>
<dbReference type="InterPro" id="IPR011008">
    <property type="entry name" value="Dimeric_a/b-barrel"/>
</dbReference>
<evidence type="ECO:0000256" key="3">
    <source>
        <dbReference type="ARBA" id="ARBA00023163"/>
    </source>
</evidence>
<dbReference type="InterPro" id="IPR036388">
    <property type="entry name" value="WH-like_DNA-bd_sf"/>
</dbReference>
<accession>A0A410PVN4</accession>
<gene>
    <name evidence="5" type="ORF">EQM06_06950</name>
</gene>
<dbReference type="PANTHER" id="PTHR30154:SF34">
    <property type="entry name" value="TRANSCRIPTIONAL REGULATOR AZLB"/>
    <property type="match status" value="1"/>
</dbReference>
<dbReference type="SMART" id="SM00344">
    <property type="entry name" value="HTH_ASNC"/>
    <property type="match status" value="1"/>
</dbReference>
<dbReference type="GO" id="GO:0043200">
    <property type="term" value="P:response to amino acid"/>
    <property type="evidence" value="ECO:0007669"/>
    <property type="project" value="TreeGrafter"/>
</dbReference>
<sequence length="178" mass="20433">MILSKYYTARTRRPKMDEIDVRILELLQENSRKPLSEISAEVHLSIPAVSERLKKLENSGAIKSYTAILNPDSFGKALFAYCFTVLKNKDPEKELKFKRFIENEPDILECYCLTGEYEYLLKIRTDSTSSLESLLVRMRKEAPIIKTSTSIVLSTKKEEPSIPPCITKCKNPAPQRRT</sequence>
<dbReference type="Pfam" id="PF01037">
    <property type="entry name" value="AsnC_trans_reg"/>
    <property type="match status" value="1"/>
</dbReference>
<name>A0A410PVN4_9FIRM</name>
<reference evidence="5 6" key="1">
    <citation type="submission" date="2019-01" db="EMBL/GenBank/DDBJ databases">
        <title>Draft genomes of a novel of Aminipila strains.</title>
        <authorList>
            <person name="Ma S."/>
        </authorList>
    </citation>
    <scope>NUCLEOTIDE SEQUENCE [LARGE SCALE GENOMIC DNA]</scope>
    <source>
        <strain evidence="6">JN-39</strain>
    </source>
</reference>
<dbReference type="Gene3D" id="1.10.10.10">
    <property type="entry name" value="Winged helix-like DNA-binding domain superfamily/Winged helix DNA-binding domain"/>
    <property type="match status" value="1"/>
</dbReference>
<dbReference type="PROSITE" id="PS50956">
    <property type="entry name" value="HTH_ASNC_2"/>
    <property type="match status" value="1"/>
</dbReference>
<dbReference type="Proteomes" id="UP000287601">
    <property type="component" value="Chromosome"/>
</dbReference>
<dbReference type="InterPro" id="IPR036390">
    <property type="entry name" value="WH_DNA-bd_sf"/>
</dbReference>
<organism evidence="5 6">
    <name type="scientific">Aminipila luticellarii</name>
    <dbReference type="NCBI Taxonomy" id="2507160"/>
    <lineage>
        <taxon>Bacteria</taxon>
        <taxon>Bacillati</taxon>
        <taxon>Bacillota</taxon>
        <taxon>Clostridia</taxon>
        <taxon>Peptostreptococcales</taxon>
        <taxon>Anaerovoracaceae</taxon>
        <taxon>Aminipila</taxon>
    </lineage>
</organism>
<dbReference type="Pfam" id="PF13404">
    <property type="entry name" value="HTH_AsnC-type"/>
    <property type="match status" value="1"/>
</dbReference>
<dbReference type="Gene3D" id="3.30.70.920">
    <property type="match status" value="1"/>
</dbReference>
<evidence type="ECO:0000313" key="6">
    <source>
        <dbReference type="Proteomes" id="UP000287601"/>
    </source>
</evidence>
<dbReference type="OrthoDB" id="66249at2"/>
<dbReference type="InterPro" id="IPR011991">
    <property type="entry name" value="ArsR-like_HTH"/>
</dbReference>
<keyword evidence="6" id="KW-1185">Reference proteome</keyword>
<dbReference type="GO" id="GO:0005829">
    <property type="term" value="C:cytosol"/>
    <property type="evidence" value="ECO:0007669"/>
    <property type="project" value="TreeGrafter"/>
</dbReference>
<evidence type="ECO:0000313" key="5">
    <source>
        <dbReference type="EMBL" id="QAT42993.1"/>
    </source>
</evidence>
<evidence type="ECO:0000256" key="2">
    <source>
        <dbReference type="ARBA" id="ARBA00023125"/>
    </source>
</evidence>